<dbReference type="Pfam" id="PF02748">
    <property type="entry name" value="PyrI_C"/>
    <property type="match status" value="1"/>
</dbReference>
<sequence>MLMINVVDEKFEKKDLKKDLPDKLENIIKCKNPRCITSVETYVSHIFYAIDKEKGEYKCRYCDEIYRVMEE</sequence>
<dbReference type="SUPFAM" id="SSF57825">
    <property type="entry name" value="Aspartate carbamoyltransferase, Regulatory-chain, C-terminal domain"/>
    <property type="match status" value="1"/>
</dbReference>
<dbReference type="GO" id="GO:0006221">
    <property type="term" value="P:pyrimidine nucleotide biosynthetic process"/>
    <property type="evidence" value="ECO:0007669"/>
    <property type="project" value="UniProtKB-KW"/>
</dbReference>
<evidence type="ECO:0000313" key="4">
    <source>
        <dbReference type="Proteomes" id="UP000563151"/>
    </source>
</evidence>
<protein>
    <recommendedName>
        <fullName evidence="2">Aspartate carbamoyltransferase regulatory subunit C-terminal domain-containing protein</fullName>
    </recommendedName>
</protein>
<dbReference type="AlphaFoldDB" id="A0A923ED57"/>
<evidence type="ECO:0000313" key="3">
    <source>
        <dbReference type="EMBL" id="MBC2399829.1"/>
    </source>
</evidence>
<gene>
    <name evidence="3" type="ORF">HGG79_18985</name>
</gene>
<accession>A0A923ED57</accession>
<dbReference type="InterPro" id="IPR036792">
    <property type="entry name" value="Asp_carbatrfase_reg_C_sf"/>
</dbReference>
<dbReference type="PANTHER" id="PTHR35805">
    <property type="entry name" value="ASPARTATE CARBAMOYLTRANSFERASE REGULATORY CHAIN"/>
    <property type="match status" value="1"/>
</dbReference>
<evidence type="ECO:0000259" key="2">
    <source>
        <dbReference type="Pfam" id="PF02748"/>
    </source>
</evidence>
<dbReference type="Gene3D" id="2.30.30.20">
    <property type="entry name" value="Aspartate carbamoyltransferase regulatory subunit, C-terminal domain"/>
    <property type="match status" value="1"/>
</dbReference>
<dbReference type="EMBL" id="JAAZWO010000037">
    <property type="protein sequence ID" value="MBC2399829.1"/>
    <property type="molecule type" value="Genomic_DNA"/>
</dbReference>
<dbReference type="Proteomes" id="UP000563151">
    <property type="component" value="Unassembled WGS sequence"/>
</dbReference>
<dbReference type="InterPro" id="IPR002801">
    <property type="entry name" value="Asp_carbamoylTrfase_reg"/>
</dbReference>
<comment type="caution">
    <text evidence="3">The sequence shown here is derived from an EMBL/GenBank/DDBJ whole genome shotgun (WGS) entry which is preliminary data.</text>
</comment>
<keyword evidence="4" id="KW-1185">Reference proteome</keyword>
<dbReference type="GO" id="GO:0009347">
    <property type="term" value="C:aspartate carbamoyltransferase complex"/>
    <property type="evidence" value="ECO:0007669"/>
    <property type="project" value="InterPro"/>
</dbReference>
<organism evidence="3 4">
    <name type="scientific">Clostridium tetanomorphum</name>
    <dbReference type="NCBI Taxonomy" id="1553"/>
    <lineage>
        <taxon>Bacteria</taxon>
        <taxon>Bacillati</taxon>
        <taxon>Bacillota</taxon>
        <taxon>Clostridia</taxon>
        <taxon>Eubacteriales</taxon>
        <taxon>Clostridiaceae</taxon>
        <taxon>Clostridium</taxon>
    </lineage>
</organism>
<evidence type="ECO:0000256" key="1">
    <source>
        <dbReference type="ARBA" id="ARBA00022975"/>
    </source>
</evidence>
<name>A0A923ED57_CLOTT</name>
<dbReference type="GO" id="GO:0006207">
    <property type="term" value="P:'de novo' pyrimidine nucleobase biosynthetic process"/>
    <property type="evidence" value="ECO:0007669"/>
    <property type="project" value="InterPro"/>
</dbReference>
<reference evidence="3 4" key="1">
    <citation type="submission" date="2020-04" db="EMBL/GenBank/DDBJ databases">
        <title>Genomic insights into acetone-butanol-ethanol (ABE) fermentation by sequencing solventogenic clostridia strains.</title>
        <authorList>
            <person name="Brown S."/>
        </authorList>
    </citation>
    <scope>NUCLEOTIDE SEQUENCE [LARGE SCALE GENOMIC DNA]</scope>
    <source>
        <strain evidence="3 4">DJ011</strain>
    </source>
</reference>
<dbReference type="InterPro" id="IPR020542">
    <property type="entry name" value="Asp_carbamoyltrfase_reg_C"/>
</dbReference>
<keyword evidence="1" id="KW-0665">Pyrimidine biosynthesis</keyword>
<dbReference type="PANTHER" id="PTHR35805:SF1">
    <property type="entry name" value="ASPARTATE CARBAMOYLTRANSFERASE REGULATORY CHAIN"/>
    <property type="match status" value="1"/>
</dbReference>
<proteinExistence type="predicted"/>
<feature type="domain" description="Aspartate carbamoyltransferase regulatory subunit C-terminal" evidence="2">
    <location>
        <begin position="24"/>
        <end position="67"/>
    </location>
</feature>